<dbReference type="SUPFAM" id="SSF53335">
    <property type="entry name" value="S-adenosyl-L-methionine-dependent methyltransferases"/>
    <property type="match status" value="1"/>
</dbReference>
<sequence length="225" mass="25242">MKDVELFEKERAANYDDFISVWMPHYQFVINLLPALVKDANDTGNKELLVVGCGTGNEILAFRQSGLDWPITGIDPSPEMIALARKKVADHKNISIACRQVQDLAPSGLFGAATLILVLHFLPDDGAKQNLLESISSRLEANSPFVLVDIFGDQNEIRQNLDILRHTLPADMDPVIIDERLEKIKTQIHYIPEKRLIGLLEAAGFEKPVRFHQSTIYGGWITKKI</sequence>
<dbReference type="Gene3D" id="3.40.50.150">
    <property type="entry name" value="Vaccinia Virus protein VP39"/>
    <property type="match status" value="1"/>
</dbReference>
<dbReference type="InterPro" id="IPR041698">
    <property type="entry name" value="Methyltransf_25"/>
</dbReference>
<evidence type="ECO:0000259" key="2">
    <source>
        <dbReference type="Pfam" id="PF13649"/>
    </source>
</evidence>
<dbReference type="CDD" id="cd02440">
    <property type="entry name" value="AdoMet_MTases"/>
    <property type="match status" value="1"/>
</dbReference>
<keyword evidence="3" id="KW-0489">Methyltransferase</keyword>
<dbReference type="Pfam" id="PF13649">
    <property type="entry name" value="Methyltransf_25"/>
    <property type="match status" value="1"/>
</dbReference>
<protein>
    <submittedName>
        <fullName evidence="3">Class I SAM-dependent methyltransferase</fullName>
        <ecNumber evidence="3">2.1.1.-</ecNumber>
    </submittedName>
</protein>
<evidence type="ECO:0000313" key="3">
    <source>
        <dbReference type="EMBL" id="MDN5217304.1"/>
    </source>
</evidence>
<keyword evidence="1 3" id="KW-0808">Transferase</keyword>
<dbReference type="EMBL" id="JAUJEB010000015">
    <property type="protein sequence ID" value="MDN5217304.1"/>
    <property type="molecule type" value="Genomic_DNA"/>
</dbReference>
<dbReference type="PANTHER" id="PTHR43861">
    <property type="entry name" value="TRANS-ACONITATE 2-METHYLTRANSFERASE-RELATED"/>
    <property type="match status" value="1"/>
</dbReference>
<dbReference type="EC" id="2.1.1.-" evidence="3"/>
<dbReference type="RefSeq" id="WP_346762641.1">
    <property type="nucleotide sequence ID" value="NZ_JAUJEB010000015.1"/>
</dbReference>
<accession>A0ABT8LHL8</accession>
<dbReference type="Proteomes" id="UP001172083">
    <property type="component" value="Unassembled WGS sequence"/>
</dbReference>
<dbReference type="GO" id="GO:0032259">
    <property type="term" value="P:methylation"/>
    <property type="evidence" value="ECO:0007669"/>
    <property type="project" value="UniProtKB-KW"/>
</dbReference>
<evidence type="ECO:0000256" key="1">
    <source>
        <dbReference type="ARBA" id="ARBA00022679"/>
    </source>
</evidence>
<reference evidence="3" key="1">
    <citation type="submission" date="2023-06" db="EMBL/GenBank/DDBJ databases">
        <title>Genomic of Agaribacillus aureum.</title>
        <authorList>
            <person name="Wang G."/>
        </authorList>
    </citation>
    <scope>NUCLEOTIDE SEQUENCE</scope>
    <source>
        <strain evidence="3">BMA12</strain>
    </source>
</reference>
<evidence type="ECO:0000313" key="4">
    <source>
        <dbReference type="Proteomes" id="UP001172083"/>
    </source>
</evidence>
<keyword evidence="4" id="KW-1185">Reference proteome</keyword>
<gene>
    <name evidence="3" type="ORF">QQ020_34845</name>
</gene>
<name>A0ABT8LHL8_9BACT</name>
<organism evidence="3 4">
    <name type="scientific">Agaribacillus aureus</name>
    <dbReference type="NCBI Taxonomy" id="3051825"/>
    <lineage>
        <taxon>Bacteria</taxon>
        <taxon>Pseudomonadati</taxon>
        <taxon>Bacteroidota</taxon>
        <taxon>Cytophagia</taxon>
        <taxon>Cytophagales</taxon>
        <taxon>Splendidivirgaceae</taxon>
        <taxon>Agaribacillus</taxon>
    </lineage>
</organism>
<comment type="caution">
    <text evidence="3">The sequence shown here is derived from an EMBL/GenBank/DDBJ whole genome shotgun (WGS) entry which is preliminary data.</text>
</comment>
<dbReference type="InterPro" id="IPR029063">
    <property type="entry name" value="SAM-dependent_MTases_sf"/>
</dbReference>
<feature type="domain" description="Methyltransferase" evidence="2">
    <location>
        <begin position="49"/>
        <end position="135"/>
    </location>
</feature>
<dbReference type="GO" id="GO:0008168">
    <property type="term" value="F:methyltransferase activity"/>
    <property type="evidence" value="ECO:0007669"/>
    <property type="project" value="UniProtKB-KW"/>
</dbReference>
<proteinExistence type="predicted"/>